<dbReference type="EMBL" id="LKMD01000101">
    <property type="protein sequence ID" value="PIA99294.1"/>
    <property type="molecule type" value="Genomic_DNA"/>
</dbReference>
<evidence type="ECO:0000313" key="3">
    <source>
        <dbReference type="EMBL" id="WPB00731.1"/>
    </source>
</evidence>
<name>A0A2G5I3A7_CERBT</name>
<organism evidence="2 4">
    <name type="scientific">Cercospora beticola</name>
    <name type="common">Sugarbeet leaf spot fungus</name>
    <dbReference type="NCBI Taxonomy" id="122368"/>
    <lineage>
        <taxon>Eukaryota</taxon>
        <taxon>Fungi</taxon>
        <taxon>Dikarya</taxon>
        <taxon>Ascomycota</taxon>
        <taxon>Pezizomycotina</taxon>
        <taxon>Dothideomycetes</taxon>
        <taxon>Dothideomycetidae</taxon>
        <taxon>Mycosphaerellales</taxon>
        <taxon>Mycosphaerellaceae</taxon>
        <taxon>Cercospora</taxon>
    </lineage>
</organism>
<dbReference type="SUPFAM" id="SSF56281">
    <property type="entry name" value="Metallo-hydrolase/oxidoreductase"/>
    <property type="match status" value="1"/>
</dbReference>
<dbReference type="Pfam" id="PF00753">
    <property type="entry name" value="Lactamase_B"/>
    <property type="match status" value="1"/>
</dbReference>
<dbReference type="InterPro" id="IPR036866">
    <property type="entry name" value="RibonucZ/Hydroxyglut_hydro"/>
</dbReference>
<dbReference type="PANTHER" id="PTHR42951:SF14">
    <property type="entry name" value="METALLO-BETA-LACTAMASE SUPERFAMILY PROTEIN"/>
    <property type="match status" value="1"/>
</dbReference>
<dbReference type="CDD" id="cd07739">
    <property type="entry name" value="metallo-hydrolase-like_MBL-fold"/>
    <property type="match status" value="1"/>
</dbReference>
<sequence length="293" mass="32553">MSQLRAAVHVAPPTTCQPGCFVEKWSPTSCTLIYDDKNAVLVDTPITVEQNENLLAWILETAPGRNLETIYITHGHPDHWFGIPIMLKKFPNAKVLATAGTIKHAKDDVNGPAWAHTWAAWFLDHELPQPFVFPEPLTENKFLISNKWECQVIEVGHSDTHDTTVLWIPDLKLVVAGDVVYGQVHQMHAIGTSPEQRAEWLAALDIVEKLKPSYVVAGHQQAGEMHGPWTIPATRQYIKDFEKVLDQVVGRGGNAEDAYEEMMKLHGERANPGVLKFGFGATFAALGKQRAAL</sequence>
<dbReference type="AlphaFoldDB" id="A0A2G5I3A7"/>
<dbReference type="InterPro" id="IPR001279">
    <property type="entry name" value="Metallo-B-lactamas"/>
</dbReference>
<protein>
    <recommendedName>
        <fullName evidence="1">Metallo-beta-lactamase domain-containing protein</fullName>
    </recommendedName>
</protein>
<dbReference type="PANTHER" id="PTHR42951">
    <property type="entry name" value="METALLO-BETA-LACTAMASE DOMAIN-CONTAINING"/>
    <property type="match status" value="1"/>
</dbReference>
<evidence type="ECO:0000313" key="5">
    <source>
        <dbReference type="Proteomes" id="UP001302367"/>
    </source>
</evidence>
<keyword evidence="5" id="KW-1185">Reference proteome</keyword>
<dbReference type="EMBL" id="CP134186">
    <property type="protein sequence ID" value="WPB00731.1"/>
    <property type="molecule type" value="Genomic_DNA"/>
</dbReference>
<reference evidence="2 4" key="1">
    <citation type="submission" date="2015-10" db="EMBL/GenBank/DDBJ databases">
        <title>The cercosporin biosynthetic gene cluster was horizontally transferred to several fungal lineages and shown to be expanded in Cercospora beticola based on microsynteny with recipient genomes.</title>
        <authorList>
            <person name="De Jonge R."/>
            <person name="Ebert M.K."/>
            <person name="Suttle J.C."/>
            <person name="Jurick Ii W.M."/>
            <person name="Secor G.A."/>
            <person name="Thomma B.P."/>
            <person name="Van De Peer Y."/>
            <person name="Bolton M.D."/>
        </authorList>
    </citation>
    <scope>NUCLEOTIDE SEQUENCE [LARGE SCALE GENOMIC DNA]</scope>
    <source>
        <strain evidence="2 4">09-40</strain>
    </source>
</reference>
<reference evidence="3 5" key="2">
    <citation type="submission" date="2023-09" db="EMBL/GenBank/DDBJ databases">
        <title>Complete-Gapless Cercospora beticola genome.</title>
        <authorList>
            <person name="Wyatt N.A."/>
            <person name="Spanner R.E."/>
            <person name="Bolton M.D."/>
        </authorList>
    </citation>
    <scope>NUCLEOTIDE SEQUENCE [LARGE SCALE GENOMIC DNA]</scope>
    <source>
        <strain evidence="3">Cb09-40</strain>
    </source>
</reference>
<dbReference type="SMART" id="SM00849">
    <property type="entry name" value="Lactamase_B"/>
    <property type="match status" value="1"/>
</dbReference>
<dbReference type="InterPro" id="IPR050855">
    <property type="entry name" value="NDM-1-like"/>
</dbReference>
<proteinExistence type="predicted"/>
<accession>A0A2G5I3A7</accession>
<feature type="domain" description="Metallo-beta-lactamase" evidence="1">
    <location>
        <begin position="27"/>
        <end position="219"/>
    </location>
</feature>
<dbReference type="Proteomes" id="UP000230605">
    <property type="component" value="Chromosome 3"/>
</dbReference>
<dbReference type="Proteomes" id="UP001302367">
    <property type="component" value="Chromosome 3"/>
</dbReference>
<dbReference type="OrthoDB" id="536211at2759"/>
<evidence type="ECO:0000313" key="2">
    <source>
        <dbReference type="EMBL" id="PIA99294.1"/>
    </source>
</evidence>
<dbReference type="Gene3D" id="3.60.15.10">
    <property type="entry name" value="Ribonuclease Z/Hydroxyacylglutathione hydrolase-like"/>
    <property type="match status" value="1"/>
</dbReference>
<evidence type="ECO:0000313" key="4">
    <source>
        <dbReference type="Proteomes" id="UP000230605"/>
    </source>
</evidence>
<evidence type="ECO:0000259" key="1">
    <source>
        <dbReference type="SMART" id="SM00849"/>
    </source>
</evidence>
<gene>
    <name evidence="2" type="ORF">CB0940_03555</name>
    <name evidence="3" type="ORF">RHO25_005351</name>
</gene>